<sequence length="422" mass="50439">MKRNISNHSHSDEKLRSSRIEEGDTGLRSRTEDERLRRRREWEIQQKKEREHERLKRKMILEYEMRRAREKGLQLPKIKDSHHSRSKSRSKSPKDHHRRTAAASTPTTSILSKKLESSSGTTPLFRGPEGTEVSAAELRRIKVDIHRDIPGKTTTGELQRDIVAPESVMLKRREGEGSRPIFEREEIKITKVEETKELRTVVAIDSDNLDYKSKTSKKYTASPNHLRSRSHSPRRTPSRYSRHEGSKHNDRETYRSSRERYRSRHRSREYNERSERHGRSHDAQEIKLRERQSRRDRSNSMDTRQDRWNRDSHHRSSKDDRSYREYRERSRERSRDRTHRDRSRERRIPHYIEQIPVPIYYSNFPPRPMMVGPLVPIREQIPLGGSRHPPIMSPFAPFAPRFIPPNMYRFRPPPTPRFGPMY</sequence>
<protein>
    <recommendedName>
        <fullName evidence="6">Feminizer</fullName>
    </recommendedName>
</protein>
<evidence type="ECO:0000313" key="5">
    <source>
        <dbReference type="Proteomes" id="UP001642520"/>
    </source>
</evidence>
<feature type="region of interest" description="Disordered" evidence="1">
    <location>
        <begin position="214"/>
        <end position="347"/>
    </location>
</feature>
<feature type="compositionally biased region" description="Basic residues" evidence="1">
    <location>
        <begin position="84"/>
        <end position="100"/>
    </location>
</feature>
<reference evidence="4 5" key="1">
    <citation type="submission" date="2024-08" db="EMBL/GenBank/DDBJ databases">
        <authorList>
            <person name="Will J Nash"/>
            <person name="Angela Man"/>
            <person name="Seanna McTaggart"/>
            <person name="Kendall Baker"/>
            <person name="Tom Barker"/>
            <person name="Leah Catchpole"/>
            <person name="Alex Durrant"/>
            <person name="Karim Gharbi"/>
            <person name="Naomi Irish"/>
            <person name="Gemy Kaithakottil"/>
            <person name="Debby Ku"/>
            <person name="Aaliyah Providence"/>
            <person name="Felix Shaw"/>
            <person name="David Swarbreck"/>
            <person name="Chris Watkins"/>
            <person name="Ann M. McCartney"/>
            <person name="Giulio Formenti"/>
            <person name="Alice Mouton"/>
            <person name="Noel Vella"/>
            <person name="Bjorn M von Reumont"/>
            <person name="Adriana Vella"/>
            <person name="Wilfried Haerty"/>
        </authorList>
    </citation>
    <scope>NUCLEOTIDE SEQUENCE [LARGE SCALE GENOMIC DNA]</scope>
</reference>
<evidence type="ECO:0000259" key="2">
    <source>
        <dbReference type="Pfam" id="PF11671"/>
    </source>
</evidence>
<evidence type="ECO:0000313" key="4">
    <source>
        <dbReference type="EMBL" id="CAL7946943.1"/>
    </source>
</evidence>
<feature type="compositionally biased region" description="Basic residues" evidence="1">
    <location>
        <begin position="226"/>
        <end position="237"/>
    </location>
</feature>
<feature type="domain" description="Complementary sex determiner C-terminal" evidence="2">
    <location>
        <begin position="350"/>
        <end position="422"/>
    </location>
</feature>
<feature type="compositionally biased region" description="Basic and acidic residues" evidence="1">
    <location>
        <begin position="268"/>
        <end position="311"/>
    </location>
</feature>
<dbReference type="EMBL" id="CAXAJV020001296">
    <property type="protein sequence ID" value="CAL7946943.1"/>
    <property type="molecule type" value="Genomic_DNA"/>
</dbReference>
<feature type="compositionally biased region" description="Basic and acidic residues" evidence="1">
    <location>
        <begin position="317"/>
        <end position="347"/>
    </location>
</feature>
<dbReference type="Pfam" id="PF12278">
    <property type="entry name" value="SDP_N"/>
    <property type="match status" value="1"/>
</dbReference>
<dbReference type="Pfam" id="PF11671">
    <property type="entry name" value="Apis_Csd"/>
    <property type="match status" value="1"/>
</dbReference>
<name>A0ABP1P381_XYLVO</name>
<comment type="caution">
    <text evidence="4">The sequence shown here is derived from an EMBL/GenBank/DDBJ whole genome shotgun (WGS) entry which is preliminary data.</text>
</comment>
<organism evidence="4 5">
    <name type="scientific">Xylocopa violacea</name>
    <name type="common">Violet carpenter bee</name>
    <name type="synonym">Apis violacea</name>
    <dbReference type="NCBI Taxonomy" id="135666"/>
    <lineage>
        <taxon>Eukaryota</taxon>
        <taxon>Metazoa</taxon>
        <taxon>Ecdysozoa</taxon>
        <taxon>Arthropoda</taxon>
        <taxon>Hexapoda</taxon>
        <taxon>Insecta</taxon>
        <taxon>Pterygota</taxon>
        <taxon>Neoptera</taxon>
        <taxon>Endopterygota</taxon>
        <taxon>Hymenoptera</taxon>
        <taxon>Apocrita</taxon>
        <taxon>Aculeata</taxon>
        <taxon>Apoidea</taxon>
        <taxon>Anthophila</taxon>
        <taxon>Apidae</taxon>
        <taxon>Xylocopa</taxon>
        <taxon>Xylocopa</taxon>
    </lineage>
</organism>
<evidence type="ECO:0000256" key="1">
    <source>
        <dbReference type="SAM" id="MobiDB-lite"/>
    </source>
</evidence>
<evidence type="ECO:0000259" key="3">
    <source>
        <dbReference type="Pfam" id="PF12278"/>
    </source>
</evidence>
<proteinExistence type="predicted"/>
<dbReference type="Proteomes" id="UP001642520">
    <property type="component" value="Unassembled WGS sequence"/>
</dbReference>
<evidence type="ECO:0008006" key="6">
    <source>
        <dbReference type="Google" id="ProtNLM"/>
    </source>
</evidence>
<feature type="compositionally biased region" description="Basic and acidic residues" evidence="1">
    <location>
        <begin position="241"/>
        <end position="260"/>
    </location>
</feature>
<keyword evidence="5" id="KW-1185">Reference proteome</keyword>
<gene>
    <name evidence="4" type="ORF">XYLVIOL_LOCUS8068</name>
</gene>
<feature type="compositionally biased region" description="Basic and acidic residues" evidence="1">
    <location>
        <begin position="9"/>
        <end position="83"/>
    </location>
</feature>
<dbReference type="InterPro" id="IPR021007">
    <property type="entry name" value="Sex_determ_C"/>
</dbReference>
<feature type="domain" description="Complementary sex determination N-terminal" evidence="3">
    <location>
        <begin position="35"/>
        <end position="173"/>
    </location>
</feature>
<accession>A0ABP1P381</accession>
<dbReference type="InterPro" id="IPR022063">
    <property type="entry name" value="Sex_determin_N"/>
</dbReference>
<feature type="region of interest" description="Disordered" evidence="1">
    <location>
        <begin position="1"/>
        <end position="132"/>
    </location>
</feature>